<keyword evidence="9" id="KW-1185">Reference proteome</keyword>
<comment type="PTM">
    <text evidence="6">Contains at least one intrachain disulfide bond essential for its enzymatic activity.</text>
</comment>
<reference evidence="8" key="1">
    <citation type="submission" date="2024-02" db="EMBL/GenBank/DDBJ databases">
        <authorList>
            <consortium name="ELIXIR-Norway"/>
            <consortium name="Elixir Norway"/>
        </authorList>
    </citation>
    <scope>NUCLEOTIDE SEQUENCE</scope>
</reference>
<comment type="function">
    <text evidence="6">Catalyzes xyloglucan endohydrolysis (XEH) and/or endotransglycosylation (XET). Cleaves and religates xyloglucan polymers, an essential constituent of the primary cell wall, and thereby participates in cell wall construction of growing tissues.</text>
</comment>
<evidence type="ECO:0000256" key="2">
    <source>
        <dbReference type="ARBA" id="ARBA00022801"/>
    </source>
</evidence>
<keyword evidence="6" id="KW-0052">Apoplast</keyword>
<sequence length="292" mass="32568">MAMIASLTVAVEASRLPRGLSTSRGTAHFVTQPTLFQQNYQAFSDAKHAVLLAGGQQVQLVLDQQAAAGFGSKSKYLFGNTGMCIKLVPGYSAGTVTSFYLSSDGATHDELDFEFLGNVTGQPYILQTNVYAHGVGNREQRIYLWFDPTADFHCYSVNWNQNYVLFMVDSIPIRIFKNNQNLGVPYLNSQPMAVYSSLWDGSQWATDGGRIKIDWQYAPFIATYQGFNINGCLVQNNNIASCSSSQWAQAPAVTWHQTNQLKWVRGRYLIYNYCTDKVRYPTAPPECATNIL</sequence>
<evidence type="ECO:0000256" key="6">
    <source>
        <dbReference type="RuleBase" id="RU361120"/>
    </source>
</evidence>
<keyword evidence="1 6" id="KW-0808">Transferase</keyword>
<name>A0ABP0W130_9BRYO</name>
<feature type="domain" description="GH16" evidence="7">
    <location>
        <begin position="30"/>
        <end position="224"/>
    </location>
</feature>
<evidence type="ECO:0000256" key="5">
    <source>
        <dbReference type="ARBA" id="ARBA00023295"/>
    </source>
</evidence>
<dbReference type="Proteomes" id="UP001497444">
    <property type="component" value="Chromosome 13"/>
</dbReference>
<keyword evidence="5 6" id="KW-0326">Glycosidase</keyword>
<dbReference type="SUPFAM" id="SSF49899">
    <property type="entry name" value="Concanavalin A-like lectins/glucanases"/>
    <property type="match status" value="1"/>
</dbReference>
<accession>A0ABP0W130</accession>
<keyword evidence="4" id="KW-0325">Glycoprotein</keyword>
<dbReference type="Gene3D" id="2.60.120.200">
    <property type="match status" value="1"/>
</dbReference>
<dbReference type="InterPro" id="IPR044791">
    <property type="entry name" value="Beta-glucanase/XTH"/>
</dbReference>
<evidence type="ECO:0000256" key="1">
    <source>
        <dbReference type="ARBA" id="ARBA00022679"/>
    </source>
</evidence>
<keyword evidence="3" id="KW-1015">Disulfide bond</keyword>
<dbReference type="PIRSF" id="PIRSF005604">
    <property type="entry name" value="XET"/>
    <property type="match status" value="1"/>
</dbReference>
<proteinExistence type="inferred from homology"/>
<keyword evidence="6" id="KW-0964">Secreted</keyword>
<keyword evidence="2 6" id="KW-0378">Hydrolase</keyword>
<dbReference type="InterPro" id="IPR010713">
    <property type="entry name" value="XET_C"/>
</dbReference>
<dbReference type="InterPro" id="IPR008263">
    <property type="entry name" value="GH16_AS"/>
</dbReference>
<dbReference type="EMBL" id="OZ020108">
    <property type="protein sequence ID" value="CAK9260484.1"/>
    <property type="molecule type" value="Genomic_DNA"/>
</dbReference>
<dbReference type="PANTHER" id="PTHR31062">
    <property type="entry name" value="XYLOGLUCAN ENDOTRANSGLUCOSYLASE/HYDROLASE PROTEIN 8-RELATED"/>
    <property type="match status" value="1"/>
</dbReference>
<gene>
    <name evidence="8" type="ORF">CSSPJE1EN1_LOCUS5962</name>
</gene>
<dbReference type="EC" id="2.4.1.207" evidence="6"/>
<evidence type="ECO:0000313" key="8">
    <source>
        <dbReference type="EMBL" id="CAK9260484.1"/>
    </source>
</evidence>
<evidence type="ECO:0000313" key="9">
    <source>
        <dbReference type="Proteomes" id="UP001497444"/>
    </source>
</evidence>
<comment type="similarity">
    <text evidence="6">Belongs to the glycosyl hydrolase 16 family.</text>
</comment>
<comment type="subcellular location">
    <subcellularLocation>
        <location evidence="6">Secreted</location>
        <location evidence="6">Cell wall</location>
    </subcellularLocation>
    <subcellularLocation>
        <location evidence="6">Secreted</location>
        <location evidence="6">Extracellular space</location>
        <location evidence="6">Apoplast</location>
    </subcellularLocation>
</comment>
<evidence type="ECO:0000256" key="4">
    <source>
        <dbReference type="ARBA" id="ARBA00023180"/>
    </source>
</evidence>
<dbReference type="CDD" id="cd02176">
    <property type="entry name" value="GH16_XET"/>
    <property type="match status" value="1"/>
</dbReference>
<dbReference type="InterPro" id="IPR016455">
    <property type="entry name" value="XTH"/>
</dbReference>
<dbReference type="Pfam" id="PF00722">
    <property type="entry name" value="Glyco_hydro_16"/>
    <property type="match status" value="1"/>
</dbReference>
<organism evidence="8 9">
    <name type="scientific">Sphagnum jensenii</name>
    <dbReference type="NCBI Taxonomy" id="128206"/>
    <lineage>
        <taxon>Eukaryota</taxon>
        <taxon>Viridiplantae</taxon>
        <taxon>Streptophyta</taxon>
        <taxon>Embryophyta</taxon>
        <taxon>Bryophyta</taxon>
        <taxon>Sphagnophytina</taxon>
        <taxon>Sphagnopsida</taxon>
        <taxon>Sphagnales</taxon>
        <taxon>Sphagnaceae</taxon>
        <taxon>Sphagnum</taxon>
    </lineage>
</organism>
<evidence type="ECO:0000256" key="3">
    <source>
        <dbReference type="ARBA" id="ARBA00023157"/>
    </source>
</evidence>
<evidence type="ECO:0000259" key="7">
    <source>
        <dbReference type="PROSITE" id="PS51762"/>
    </source>
</evidence>
<dbReference type="InterPro" id="IPR013320">
    <property type="entry name" value="ConA-like_dom_sf"/>
</dbReference>
<protein>
    <recommendedName>
        <fullName evidence="6">Xyloglucan endotransglucosylase/hydrolase</fullName>
        <ecNumber evidence="6">2.4.1.207</ecNumber>
    </recommendedName>
</protein>
<dbReference type="PROSITE" id="PS01034">
    <property type="entry name" value="GH16_1"/>
    <property type="match status" value="1"/>
</dbReference>
<keyword evidence="6" id="KW-0961">Cell wall biogenesis/degradation</keyword>
<dbReference type="Pfam" id="PF06955">
    <property type="entry name" value="XET_C"/>
    <property type="match status" value="1"/>
</dbReference>
<dbReference type="PROSITE" id="PS51762">
    <property type="entry name" value="GH16_2"/>
    <property type="match status" value="1"/>
</dbReference>
<dbReference type="InterPro" id="IPR000757">
    <property type="entry name" value="Beta-glucanase-like"/>
</dbReference>
<keyword evidence="6" id="KW-0134">Cell wall</keyword>